<accession>A0ABX0F9R0</accession>
<evidence type="ECO:0008006" key="4">
    <source>
        <dbReference type="Google" id="ProtNLM"/>
    </source>
</evidence>
<dbReference type="EMBL" id="JAAFGS010000010">
    <property type="protein sequence ID" value="NGZ77676.1"/>
    <property type="molecule type" value="Genomic_DNA"/>
</dbReference>
<dbReference type="Proteomes" id="UP000800303">
    <property type="component" value="Unassembled WGS sequence"/>
</dbReference>
<comment type="caution">
    <text evidence="2">The sequence shown here is derived from an EMBL/GenBank/DDBJ whole genome shotgun (WGS) entry which is preliminary data.</text>
</comment>
<feature type="region of interest" description="Disordered" evidence="1">
    <location>
        <begin position="46"/>
        <end position="122"/>
    </location>
</feature>
<protein>
    <recommendedName>
        <fullName evidence="4">Lipoprotein</fullName>
    </recommendedName>
</protein>
<feature type="compositionally biased region" description="Polar residues" evidence="1">
    <location>
        <begin position="67"/>
        <end position="80"/>
    </location>
</feature>
<dbReference type="RefSeq" id="WP_166278529.1">
    <property type="nucleotide sequence ID" value="NZ_JAAFGS010000010.1"/>
</dbReference>
<sequence length="316" mass="33594">MMNRKKTEKTSGGTRRRAGAKRRRAGAKRGGPLLLLAVMLTACQSGAGSAQAENPAGAPDQHRETQQEAGQGSGTQTLSANEKADKRSGSGTDAASAALGKEASPQKERKAQEAKTRAAGKSEAALIPAGWHALKQPNGGIARAEGDLNKDGIPDLALVIQQDGEEGEAMPRRLLLAFGEKGGGYRLSAIADHVVLSADEGGVWGDPFHGVTVEQGAVVIRHEGGSNDRWYNTYRFRYQGGDWKLIGATVGSYFTGAQTAESADEDDCNLATGDYVSRRTDEQGRVRVKKGNRGKHPLTTIGEFDINREMEKGLKP</sequence>
<name>A0ABX0F9R0_9BACL</name>
<evidence type="ECO:0000313" key="2">
    <source>
        <dbReference type="EMBL" id="NGZ77676.1"/>
    </source>
</evidence>
<organism evidence="2 3">
    <name type="scientific">Saccharibacillus alkalitolerans</name>
    <dbReference type="NCBI Taxonomy" id="2705290"/>
    <lineage>
        <taxon>Bacteria</taxon>
        <taxon>Bacillati</taxon>
        <taxon>Bacillota</taxon>
        <taxon>Bacilli</taxon>
        <taxon>Bacillales</taxon>
        <taxon>Paenibacillaceae</taxon>
        <taxon>Saccharibacillus</taxon>
    </lineage>
</organism>
<feature type="region of interest" description="Disordered" evidence="1">
    <location>
        <begin position="1"/>
        <end position="32"/>
    </location>
</feature>
<feature type="compositionally biased region" description="Basic and acidic residues" evidence="1">
    <location>
        <begin position="104"/>
        <end position="116"/>
    </location>
</feature>
<reference evidence="2 3" key="1">
    <citation type="submission" date="2020-01" db="EMBL/GenBank/DDBJ databases">
        <title>Polyphasic characterisation and genomic insights into a novel alkali tolerant bacterium VR-M41.</title>
        <authorList>
            <person name="Vemuluri V.R."/>
        </authorList>
    </citation>
    <scope>NUCLEOTIDE SEQUENCE [LARGE SCALE GENOMIC DNA]</scope>
    <source>
        <strain evidence="2 3">VR-M41</strain>
    </source>
</reference>
<gene>
    <name evidence="2" type="ORF">GYN08_20495</name>
</gene>
<evidence type="ECO:0000256" key="1">
    <source>
        <dbReference type="SAM" id="MobiDB-lite"/>
    </source>
</evidence>
<feature type="compositionally biased region" description="Basic residues" evidence="1">
    <location>
        <begin position="14"/>
        <end position="27"/>
    </location>
</feature>
<evidence type="ECO:0000313" key="3">
    <source>
        <dbReference type="Proteomes" id="UP000800303"/>
    </source>
</evidence>
<proteinExistence type="predicted"/>
<keyword evidence="3" id="KW-1185">Reference proteome</keyword>